<comment type="caution">
    <text evidence="1">The sequence shown here is derived from an EMBL/GenBank/DDBJ whole genome shotgun (WGS) entry which is preliminary data.</text>
</comment>
<name>A0A2K0U2R9_TRIHA</name>
<organism evidence="1 2">
    <name type="scientific">Trichoderma harzianum</name>
    <name type="common">Hypocrea lixii</name>
    <dbReference type="NCBI Taxonomy" id="5544"/>
    <lineage>
        <taxon>Eukaryota</taxon>
        <taxon>Fungi</taxon>
        <taxon>Dikarya</taxon>
        <taxon>Ascomycota</taxon>
        <taxon>Pezizomycotina</taxon>
        <taxon>Sordariomycetes</taxon>
        <taxon>Hypocreomycetidae</taxon>
        <taxon>Hypocreales</taxon>
        <taxon>Hypocreaceae</taxon>
        <taxon>Trichoderma</taxon>
    </lineage>
</organism>
<dbReference type="Proteomes" id="UP000236290">
    <property type="component" value="Unassembled WGS sequence"/>
</dbReference>
<sequence>MAEDTALEQQPSITWTLYRLRAVGEMPPFASLGSTRLDLKIPNAARDWPALEAEEWSKEEAVAVAVAVAVAEGRDGKEAEARST</sequence>
<gene>
    <name evidence="1" type="ORF">THARTR1_07269</name>
</gene>
<evidence type="ECO:0000313" key="2">
    <source>
        <dbReference type="Proteomes" id="UP000236290"/>
    </source>
</evidence>
<reference evidence="1 2" key="1">
    <citation type="submission" date="2017-02" db="EMBL/GenBank/DDBJ databases">
        <title>Genomes of Trichoderma spp. with biocontrol activity.</title>
        <authorList>
            <person name="Gardiner D."/>
            <person name="Kazan K."/>
            <person name="Vos C."/>
            <person name="Harvey P."/>
        </authorList>
    </citation>
    <scope>NUCLEOTIDE SEQUENCE [LARGE SCALE GENOMIC DNA]</scope>
    <source>
        <strain evidence="1 2">Tr1</strain>
    </source>
</reference>
<dbReference type="AlphaFoldDB" id="A0A2K0U2R9"/>
<accession>A0A2K0U2R9</accession>
<proteinExistence type="predicted"/>
<evidence type="ECO:0000313" key="1">
    <source>
        <dbReference type="EMBL" id="PNP52060.1"/>
    </source>
</evidence>
<protein>
    <submittedName>
        <fullName evidence="1">Uncharacterized protein</fullName>
    </submittedName>
</protein>
<dbReference type="EMBL" id="MTYI01000111">
    <property type="protein sequence ID" value="PNP52060.1"/>
    <property type="molecule type" value="Genomic_DNA"/>
</dbReference>